<evidence type="ECO:0000256" key="5">
    <source>
        <dbReference type="ARBA" id="ARBA00023136"/>
    </source>
</evidence>
<dbReference type="GO" id="GO:0005886">
    <property type="term" value="C:plasma membrane"/>
    <property type="evidence" value="ECO:0007669"/>
    <property type="project" value="TreeGrafter"/>
</dbReference>
<comment type="caution">
    <text evidence="8">The sequence shown here is derived from an EMBL/GenBank/DDBJ whole genome shotgun (WGS) entry which is preliminary data.</text>
</comment>
<evidence type="ECO:0000256" key="1">
    <source>
        <dbReference type="ARBA" id="ARBA00004141"/>
    </source>
</evidence>
<evidence type="ECO:0000256" key="2">
    <source>
        <dbReference type="ARBA" id="ARBA00006434"/>
    </source>
</evidence>
<keyword evidence="4 7" id="KW-1133">Transmembrane helix</keyword>
<feature type="transmembrane region" description="Helical" evidence="7">
    <location>
        <begin position="6"/>
        <end position="24"/>
    </location>
</feature>
<comment type="subcellular location">
    <subcellularLocation>
        <location evidence="1">Membrane</location>
        <topology evidence="1">Multi-pass membrane protein</topology>
    </subcellularLocation>
</comment>
<accession>A0A271J4A7</accession>
<evidence type="ECO:0000256" key="4">
    <source>
        <dbReference type="ARBA" id="ARBA00022989"/>
    </source>
</evidence>
<feature type="transmembrane region" description="Helical" evidence="7">
    <location>
        <begin position="348"/>
        <end position="371"/>
    </location>
</feature>
<feature type="transmembrane region" description="Helical" evidence="7">
    <location>
        <begin position="392"/>
        <end position="414"/>
    </location>
</feature>
<keyword evidence="3 7" id="KW-0812">Transmembrane</keyword>
<keyword evidence="5 7" id="KW-0472">Membrane</keyword>
<feature type="transmembrane region" description="Helical" evidence="7">
    <location>
        <begin position="171"/>
        <end position="190"/>
    </location>
</feature>
<feature type="transmembrane region" description="Helical" evidence="7">
    <location>
        <begin position="568"/>
        <end position="586"/>
    </location>
</feature>
<evidence type="ECO:0000313" key="8">
    <source>
        <dbReference type="EMBL" id="PAP77785.1"/>
    </source>
</evidence>
<gene>
    <name evidence="8" type="ORF">BSZ37_15700</name>
</gene>
<dbReference type="PANTHER" id="PTHR11819">
    <property type="entry name" value="SOLUTE CARRIER FAMILY 5"/>
    <property type="match status" value="1"/>
</dbReference>
<dbReference type="InterPro" id="IPR038377">
    <property type="entry name" value="Na/Glc_symporter_sf"/>
</dbReference>
<feature type="transmembrane region" description="Helical" evidence="7">
    <location>
        <begin position="76"/>
        <end position="96"/>
    </location>
</feature>
<protein>
    <submittedName>
        <fullName evidence="8">Sodium:proline symporter</fullName>
    </submittedName>
</protein>
<dbReference type="InterPro" id="IPR001734">
    <property type="entry name" value="Na/solute_symporter"/>
</dbReference>
<evidence type="ECO:0000256" key="3">
    <source>
        <dbReference type="ARBA" id="ARBA00022692"/>
    </source>
</evidence>
<evidence type="ECO:0000256" key="7">
    <source>
        <dbReference type="SAM" id="Phobius"/>
    </source>
</evidence>
<feature type="transmembrane region" description="Helical" evidence="7">
    <location>
        <begin position="125"/>
        <end position="151"/>
    </location>
</feature>
<evidence type="ECO:0000313" key="9">
    <source>
        <dbReference type="Proteomes" id="UP000216339"/>
    </source>
</evidence>
<sequence length="598" mass="63859">MSPLDWVIVVLVLGLTLGLAARFARRASRSTDEFFASGRSMPWWLAGTSMVATTFAADTPLAVAELVAQSGVAGNWLWWYAALGGMLTVFFFARLWQRSGVLTDVEFVELRYAGPPAAWLRGVKAVYFGLFANAIVIGWVVLAMSTVFRVLFPGMTVFGQSEIAGLDAPTVAVGGLMLLVGVYSLLSGLWGIAVTDAFQFTLAMVGSIALAWYALDLPEVGGVAGLRAALPADAFRFTPRLGNPVEGAATLALSGVAFAAYMGVQWWASWYPGAEPGGGGYVAQRMLAARSETDSVLAVLWFAIAHYCLRPWPWILVGLVALVLYPGLENPGEGYVMVMRDALPSGLLGLLFAAFLAAFMSTISTQLNWGTSYLVNDLYRRFMARGKSERHYVAVSRVLTFLLAIGGFGIATQLDSVSGAWGLLLSASAGIGLVLILRWYWWRVNAWSELTATVVPLLLVALQLVGLDVPFLTDPFPTNLFGIAAITTVAWLIVTFFTRPTPEPTLDAFYQRVRPGGPGWRPVAARNPGVEVDTGLGQLALQWLLGSAAVYAALFGVGWIVLGETLQGVVTLGAAIAAIAFLVRSLRAAGTPALVSAG</sequence>
<dbReference type="Gene3D" id="1.20.1730.10">
    <property type="entry name" value="Sodium/glucose cotransporter"/>
    <property type="match status" value="1"/>
</dbReference>
<dbReference type="PANTHER" id="PTHR11819:SF77">
    <property type="entry name" value="SODIUM_GLUCOSE COTRANSPORT PROTEIN"/>
    <property type="match status" value="1"/>
</dbReference>
<dbReference type="OrthoDB" id="9761931at2"/>
<dbReference type="EMBL" id="MQWD01000001">
    <property type="protein sequence ID" value="PAP77785.1"/>
    <property type="molecule type" value="Genomic_DNA"/>
</dbReference>
<feature type="transmembrane region" description="Helical" evidence="7">
    <location>
        <begin position="311"/>
        <end position="328"/>
    </location>
</feature>
<keyword evidence="9" id="KW-1185">Reference proteome</keyword>
<dbReference type="Pfam" id="PF00474">
    <property type="entry name" value="SSF"/>
    <property type="match status" value="1"/>
</dbReference>
<comment type="similarity">
    <text evidence="2 6">Belongs to the sodium:solute symporter (SSF) (TC 2.A.21) family.</text>
</comment>
<dbReference type="PROSITE" id="PS50283">
    <property type="entry name" value="NA_SOLUT_SYMP_3"/>
    <property type="match status" value="1"/>
</dbReference>
<feature type="transmembrane region" description="Helical" evidence="7">
    <location>
        <begin position="44"/>
        <end position="64"/>
    </location>
</feature>
<proteinExistence type="inferred from homology"/>
<dbReference type="GO" id="GO:0005412">
    <property type="term" value="F:D-glucose:sodium symporter activity"/>
    <property type="evidence" value="ECO:0007669"/>
    <property type="project" value="TreeGrafter"/>
</dbReference>
<name>A0A271J4A7_9BACT</name>
<dbReference type="AlphaFoldDB" id="A0A271J4A7"/>
<organism evidence="8 9">
    <name type="scientific">Rubrivirga marina</name>
    <dbReference type="NCBI Taxonomy" id="1196024"/>
    <lineage>
        <taxon>Bacteria</taxon>
        <taxon>Pseudomonadati</taxon>
        <taxon>Rhodothermota</taxon>
        <taxon>Rhodothermia</taxon>
        <taxon>Rhodothermales</taxon>
        <taxon>Rubricoccaceae</taxon>
        <taxon>Rubrivirga</taxon>
    </lineage>
</organism>
<feature type="transmembrane region" description="Helical" evidence="7">
    <location>
        <begin position="420"/>
        <end position="441"/>
    </location>
</feature>
<feature type="transmembrane region" description="Helical" evidence="7">
    <location>
        <begin position="479"/>
        <end position="497"/>
    </location>
</feature>
<evidence type="ECO:0000256" key="6">
    <source>
        <dbReference type="RuleBase" id="RU362091"/>
    </source>
</evidence>
<dbReference type="Proteomes" id="UP000216339">
    <property type="component" value="Unassembled WGS sequence"/>
</dbReference>
<feature type="transmembrane region" description="Helical" evidence="7">
    <location>
        <begin position="453"/>
        <end position="473"/>
    </location>
</feature>
<dbReference type="CDD" id="cd11477">
    <property type="entry name" value="SLC5sbd_u1"/>
    <property type="match status" value="1"/>
</dbReference>
<reference evidence="8 9" key="1">
    <citation type="submission" date="2016-11" db="EMBL/GenBank/DDBJ databases">
        <title>Study of marine rhodopsin-containing bacteria.</title>
        <authorList>
            <person name="Yoshizawa S."/>
            <person name="Kumagai Y."/>
            <person name="Kogure K."/>
        </authorList>
    </citation>
    <scope>NUCLEOTIDE SEQUENCE [LARGE SCALE GENOMIC DNA]</scope>
    <source>
        <strain evidence="8 9">SAORIC-28</strain>
    </source>
</reference>
<dbReference type="RefSeq" id="WP_095511452.1">
    <property type="nucleotide sequence ID" value="NZ_MQWD01000001.1"/>
</dbReference>
<feature type="transmembrane region" description="Helical" evidence="7">
    <location>
        <begin position="543"/>
        <end position="562"/>
    </location>
</feature>